<sequence>MAYFSGWQKFFEQYLCFNKYQHKELSELIYDLLVPQVQTVETTMTFKMPAGTPESGLKLDQLPEVAQARVLEILWCSLIRIAPGVNNQNTADIKEAASAVRIAFKELYS</sequence>
<dbReference type="Proteomes" id="UP001223214">
    <property type="component" value="Unassembled WGS sequence"/>
</dbReference>
<dbReference type="AlphaFoldDB" id="A0AAP4FSU6"/>
<dbReference type="EMBL" id="JASSOM010000056">
    <property type="protein sequence ID" value="MDK9364158.1"/>
    <property type="molecule type" value="Genomic_DNA"/>
</dbReference>
<evidence type="ECO:0000313" key="2">
    <source>
        <dbReference type="Proteomes" id="UP001223214"/>
    </source>
</evidence>
<evidence type="ECO:0000313" key="1">
    <source>
        <dbReference type="EMBL" id="MDK9364158.1"/>
    </source>
</evidence>
<comment type="caution">
    <text evidence="1">The sequence shown here is derived from an EMBL/GenBank/DDBJ whole genome shotgun (WGS) entry which is preliminary data.</text>
</comment>
<reference evidence="1 2" key="1">
    <citation type="submission" date="2023-06" db="EMBL/GenBank/DDBJ databases">
        <title>Identification and characterization of antibiotic-resistant Gram-negative bacteria.</title>
        <authorList>
            <person name="Cho G.-S."/>
            <person name="Lee J."/>
            <person name="Tai E."/>
            <person name="Jeong S."/>
            <person name="Kim I."/>
            <person name="Kim B.-E."/>
            <person name="Jeong M.-I."/>
            <person name="Oh K.-K."/>
            <person name="Franz C.M.A.P."/>
        </authorList>
    </citation>
    <scope>NUCLEOTIDE SEQUENCE [LARGE SCALE GENOMIC DNA]</scope>
    <source>
        <strain evidence="1 2">V106_12</strain>
    </source>
</reference>
<gene>
    <name evidence="1" type="ORF">QQF32_13220</name>
</gene>
<organism evidence="1 2">
    <name type="scientific">Lelliottia wanjuensis</name>
    <dbReference type="NCBI Taxonomy" id="3050585"/>
    <lineage>
        <taxon>Bacteria</taxon>
        <taxon>Pseudomonadati</taxon>
        <taxon>Pseudomonadota</taxon>
        <taxon>Gammaproteobacteria</taxon>
        <taxon>Enterobacterales</taxon>
        <taxon>Enterobacteriaceae</taxon>
        <taxon>Lelliottia</taxon>
    </lineage>
</organism>
<keyword evidence="2" id="KW-1185">Reference proteome</keyword>
<name>A0AAP4FSU6_9ENTR</name>
<protein>
    <submittedName>
        <fullName evidence="1">Uncharacterized protein</fullName>
    </submittedName>
</protein>
<dbReference type="RefSeq" id="WP_285149550.1">
    <property type="nucleotide sequence ID" value="NZ_JASSOM010000056.1"/>
</dbReference>
<proteinExistence type="predicted"/>
<accession>A0AAP4FSU6</accession>